<sequence length="230" mass="23358">MHSISARRAALRTPAAGHRAVRFPVCRSVETETAAAAKAAEDAKMKNTMAALDALLPTPPKPAPTTSSSPSTTSAPKPAAPAMPKLPSLPAAPASSPSAAPARKPAGLTFDQVMGFSGLAPELINGRAAMIGIVVALANEAKTGESIFAQSVSGGAAQALAVIAVVTLASFAPAFRAPLDAVFNKVAPKQLKEFGPFTAGAEMLNGRLAMAGLGLMLFFEGASPYAFFMN</sequence>
<dbReference type="GeneID" id="5719805"/>
<dbReference type="InParanoid" id="A0A2K3DIB6"/>
<dbReference type="PaxDb" id="3055-EDP02643"/>
<reference evidence="6 7" key="1">
    <citation type="journal article" date="2007" name="Science">
        <title>The Chlamydomonas genome reveals the evolution of key animal and plant functions.</title>
        <authorList>
            <person name="Merchant S.S."/>
            <person name="Prochnik S.E."/>
            <person name="Vallon O."/>
            <person name="Harris E.H."/>
            <person name="Karpowicz S.J."/>
            <person name="Witman G.B."/>
            <person name="Terry A."/>
            <person name="Salamov A."/>
            <person name="Fritz-Laylin L.K."/>
            <person name="Marechal-Drouard L."/>
            <person name="Marshall W.F."/>
            <person name="Qu L.H."/>
            <person name="Nelson D.R."/>
            <person name="Sanderfoot A.A."/>
            <person name="Spalding M.H."/>
            <person name="Kapitonov V.V."/>
            <person name="Ren Q."/>
            <person name="Ferris P."/>
            <person name="Lindquist E."/>
            <person name="Shapiro H."/>
            <person name="Lucas S.M."/>
            <person name="Grimwood J."/>
            <person name="Schmutz J."/>
            <person name="Cardol P."/>
            <person name="Cerutti H."/>
            <person name="Chanfreau G."/>
            <person name="Chen C.L."/>
            <person name="Cognat V."/>
            <person name="Croft M.T."/>
            <person name="Dent R."/>
            <person name="Dutcher S."/>
            <person name="Fernandez E."/>
            <person name="Fukuzawa H."/>
            <person name="Gonzalez-Ballester D."/>
            <person name="Gonzalez-Halphen D."/>
            <person name="Hallmann A."/>
            <person name="Hanikenne M."/>
            <person name="Hippler M."/>
            <person name="Inwood W."/>
            <person name="Jabbari K."/>
            <person name="Kalanon M."/>
            <person name="Kuras R."/>
            <person name="Lefebvre P.A."/>
            <person name="Lemaire S.D."/>
            <person name="Lobanov A.V."/>
            <person name="Lohr M."/>
            <person name="Manuell A."/>
            <person name="Meier I."/>
            <person name="Mets L."/>
            <person name="Mittag M."/>
            <person name="Mittelmeier T."/>
            <person name="Moroney J.V."/>
            <person name="Moseley J."/>
            <person name="Napoli C."/>
            <person name="Nedelcu A.M."/>
            <person name="Niyogi K."/>
            <person name="Novoselov S.V."/>
            <person name="Paulsen I.T."/>
            <person name="Pazour G."/>
            <person name="Purton S."/>
            <person name="Ral J.P."/>
            <person name="Riano-Pachon D.M."/>
            <person name="Riekhof W."/>
            <person name="Rymarquis L."/>
            <person name="Schroda M."/>
            <person name="Stern D."/>
            <person name="Umen J."/>
            <person name="Willows R."/>
            <person name="Wilson N."/>
            <person name="Zimmer S.L."/>
            <person name="Allmer J."/>
            <person name="Balk J."/>
            <person name="Bisova K."/>
            <person name="Chen C.J."/>
            <person name="Elias M."/>
            <person name="Gendler K."/>
            <person name="Hauser C."/>
            <person name="Lamb M.R."/>
            <person name="Ledford H."/>
            <person name="Long J.C."/>
            <person name="Minagawa J."/>
            <person name="Page M.D."/>
            <person name="Pan J."/>
            <person name="Pootakham W."/>
            <person name="Roje S."/>
            <person name="Rose A."/>
            <person name="Stahlberg E."/>
            <person name="Terauchi A.M."/>
            <person name="Yang P."/>
            <person name="Ball S."/>
            <person name="Bowler C."/>
            <person name="Dieckmann C.L."/>
            <person name="Gladyshev V.N."/>
            <person name="Green P."/>
            <person name="Jorgensen R."/>
            <person name="Mayfield S."/>
            <person name="Mueller-Roeber B."/>
            <person name="Rajamani S."/>
            <person name="Sayre R.T."/>
            <person name="Brokstein P."/>
            <person name="Dubchak I."/>
            <person name="Goodstein D."/>
            <person name="Hornick L."/>
            <person name="Huang Y.W."/>
            <person name="Jhaveri J."/>
            <person name="Luo Y."/>
            <person name="Martinez D."/>
            <person name="Ngau W.C."/>
            <person name="Otillar B."/>
            <person name="Poliakov A."/>
            <person name="Porter A."/>
            <person name="Szajkowski L."/>
            <person name="Werner G."/>
            <person name="Zhou K."/>
            <person name="Grigoriev I.V."/>
            <person name="Rokhsar D.S."/>
            <person name="Grossman A.R."/>
        </authorList>
    </citation>
    <scope>NUCLEOTIDE SEQUENCE [LARGE SCALE GENOMIC DNA]</scope>
    <source>
        <strain evidence="7">CC-503</strain>
    </source>
</reference>
<evidence type="ECO:0000313" key="7">
    <source>
        <dbReference type="Proteomes" id="UP000006906"/>
    </source>
</evidence>
<dbReference type="Proteomes" id="UP000006906">
    <property type="component" value="Chromosome 8"/>
</dbReference>
<dbReference type="FunCoup" id="A0A2K3DIB6">
    <property type="interactions" value="33"/>
</dbReference>
<keyword evidence="3" id="KW-0934">Plastid</keyword>
<gene>
    <name evidence="6" type="ORF">CHLRE_08g384650v5</name>
</gene>
<dbReference type="ExpressionAtlas" id="A0A2K3DIB6">
    <property type="expression patterns" value="baseline"/>
</dbReference>
<dbReference type="SUPFAM" id="SSF103511">
    <property type="entry name" value="Chlorophyll a-b binding protein"/>
    <property type="match status" value="1"/>
</dbReference>
<keyword evidence="7" id="KW-1185">Reference proteome</keyword>
<dbReference type="AlphaFoldDB" id="A0A2K3DIB6"/>
<dbReference type="EMBL" id="CM008969">
    <property type="protein sequence ID" value="PNW80267.1"/>
    <property type="molecule type" value="Genomic_DNA"/>
</dbReference>
<dbReference type="KEGG" id="cre:CHLRE_08g384650v5"/>
<feature type="transmembrane region" description="Helical" evidence="5">
    <location>
        <begin position="156"/>
        <end position="175"/>
    </location>
</feature>
<dbReference type="InterPro" id="IPR022796">
    <property type="entry name" value="Chloroa_b-bind"/>
</dbReference>
<evidence type="ECO:0000256" key="5">
    <source>
        <dbReference type="SAM" id="Phobius"/>
    </source>
</evidence>
<evidence type="ECO:0000313" key="6">
    <source>
        <dbReference type="EMBL" id="PNW80267.1"/>
    </source>
</evidence>
<proteinExistence type="predicted"/>
<dbReference type="Pfam" id="PF00504">
    <property type="entry name" value="Chloroa_b-bind"/>
    <property type="match status" value="1"/>
</dbReference>
<evidence type="ECO:0000256" key="3">
    <source>
        <dbReference type="ARBA" id="ARBA00022640"/>
    </source>
</evidence>
<feature type="compositionally biased region" description="Low complexity" evidence="4">
    <location>
        <begin position="64"/>
        <end position="103"/>
    </location>
</feature>
<dbReference type="Gramene" id="PNW80267">
    <property type="protein sequence ID" value="PNW80267"/>
    <property type="gene ID" value="CHLRE_08g384650v5"/>
</dbReference>
<keyword evidence="2" id="KW-0150">Chloroplast</keyword>
<evidence type="ECO:0000256" key="4">
    <source>
        <dbReference type="SAM" id="MobiDB-lite"/>
    </source>
</evidence>
<accession>A0A2K3DIB6</accession>
<dbReference type="OMA" id="FHQVINT"/>
<feature type="transmembrane region" description="Helical" evidence="5">
    <location>
        <begin position="208"/>
        <end position="228"/>
    </location>
</feature>
<feature type="region of interest" description="Disordered" evidence="4">
    <location>
        <begin position="54"/>
        <end position="103"/>
    </location>
</feature>
<dbReference type="RefSeq" id="XP_001694210.2">
    <property type="nucleotide sequence ID" value="XM_001694158.2"/>
</dbReference>
<evidence type="ECO:0000256" key="2">
    <source>
        <dbReference type="ARBA" id="ARBA00022528"/>
    </source>
</evidence>
<keyword evidence="5" id="KW-0472">Membrane</keyword>
<dbReference type="OrthoDB" id="513190at2759"/>
<dbReference type="GO" id="GO:0009535">
    <property type="term" value="C:chloroplast thylakoid membrane"/>
    <property type="evidence" value="ECO:0000318"/>
    <property type="project" value="GO_Central"/>
</dbReference>
<comment type="subcellular location">
    <subcellularLocation>
        <location evidence="1">Plastid</location>
        <location evidence="1">Chloroplast</location>
    </subcellularLocation>
</comment>
<keyword evidence="5" id="KW-0812">Transmembrane</keyword>
<keyword evidence="5" id="KW-1133">Transmembrane helix</keyword>
<protein>
    <submittedName>
        <fullName evidence="6">Uncharacterized protein</fullName>
    </submittedName>
</protein>
<evidence type="ECO:0000256" key="1">
    <source>
        <dbReference type="ARBA" id="ARBA00004229"/>
    </source>
</evidence>
<organism evidence="6 7">
    <name type="scientific">Chlamydomonas reinhardtii</name>
    <name type="common">Chlamydomonas smithii</name>
    <dbReference type="NCBI Taxonomy" id="3055"/>
    <lineage>
        <taxon>Eukaryota</taxon>
        <taxon>Viridiplantae</taxon>
        <taxon>Chlorophyta</taxon>
        <taxon>core chlorophytes</taxon>
        <taxon>Chlorophyceae</taxon>
        <taxon>CS clade</taxon>
        <taxon>Chlamydomonadales</taxon>
        <taxon>Chlamydomonadaceae</taxon>
        <taxon>Chlamydomonas</taxon>
    </lineage>
</organism>
<dbReference type="STRING" id="3055.A0A2K3DIB6"/>
<name>A0A2K3DIB6_CHLRE</name>